<evidence type="ECO:0000313" key="2">
    <source>
        <dbReference type="Proteomes" id="UP001054837"/>
    </source>
</evidence>
<accession>A0AAV4MT42</accession>
<name>A0AAV4MT42_9ARAC</name>
<sequence>MVDACARRYIGDSLCTGSATNSDDPLLMVLVTSTVTGTTYRNYFCARCNEGVDAEHLEPWNFEVVIWEEGLEEFSLSQLKYDRTFRSWTLKKGNSSVTVQMPDSLRSTVVRCKSTFVDRCAPS</sequence>
<dbReference type="Proteomes" id="UP001054837">
    <property type="component" value="Unassembled WGS sequence"/>
</dbReference>
<reference evidence="1 2" key="1">
    <citation type="submission" date="2021-06" db="EMBL/GenBank/DDBJ databases">
        <title>Caerostris darwini draft genome.</title>
        <authorList>
            <person name="Kono N."/>
            <person name="Arakawa K."/>
        </authorList>
    </citation>
    <scope>NUCLEOTIDE SEQUENCE [LARGE SCALE GENOMIC DNA]</scope>
</reference>
<evidence type="ECO:0000313" key="1">
    <source>
        <dbReference type="EMBL" id="GIX75090.1"/>
    </source>
</evidence>
<gene>
    <name evidence="1" type="primary">AVEN_111509_1</name>
    <name evidence="1" type="ORF">CDAR_479421</name>
</gene>
<proteinExistence type="predicted"/>
<keyword evidence="2" id="KW-1185">Reference proteome</keyword>
<protein>
    <submittedName>
        <fullName evidence="1">Uncharacterized protein</fullName>
    </submittedName>
</protein>
<dbReference type="AlphaFoldDB" id="A0AAV4MT42"/>
<dbReference type="EMBL" id="BPLQ01000802">
    <property type="protein sequence ID" value="GIX75090.1"/>
    <property type="molecule type" value="Genomic_DNA"/>
</dbReference>
<organism evidence="1 2">
    <name type="scientific">Caerostris darwini</name>
    <dbReference type="NCBI Taxonomy" id="1538125"/>
    <lineage>
        <taxon>Eukaryota</taxon>
        <taxon>Metazoa</taxon>
        <taxon>Ecdysozoa</taxon>
        <taxon>Arthropoda</taxon>
        <taxon>Chelicerata</taxon>
        <taxon>Arachnida</taxon>
        <taxon>Araneae</taxon>
        <taxon>Araneomorphae</taxon>
        <taxon>Entelegynae</taxon>
        <taxon>Araneoidea</taxon>
        <taxon>Araneidae</taxon>
        <taxon>Caerostris</taxon>
    </lineage>
</organism>
<comment type="caution">
    <text evidence="1">The sequence shown here is derived from an EMBL/GenBank/DDBJ whole genome shotgun (WGS) entry which is preliminary data.</text>
</comment>